<keyword evidence="2" id="KW-0677">Repeat</keyword>
<comment type="caution">
    <text evidence="3">The sequence shown here is derived from an EMBL/GenBank/DDBJ whole genome shotgun (WGS) entry which is preliminary data.</text>
</comment>
<dbReference type="SUPFAM" id="SSF52075">
    <property type="entry name" value="Outer arm dynein light chain 1"/>
    <property type="match status" value="1"/>
</dbReference>
<dbReference type="PANTHER" id="PTHR48051:SF54">
    <property type="entry name" value="LEUCINE-RICH REPEAT-CONTAINING PROTEIN"/>
    <property type="match status" value="1"/>
</dbReference>
<dbReference type="PRINTS" id="PR00019">
    <property type="entry name" value="LEURICHRPT"/>
</dbReference>
<dbReference type="PROSITE" id="PS51450">
    <property type="entry name" value="LRR"/>
    <property type="match status" value="1"/>
</dbReference>
<dbReference type="RefSeq" id="WP_002757752.1">
    <property type="nucleotide sequence ID" value="NZ_AKWJ02000006.1"/>
</dbReference>
<reference evidence="3" key="1">
    <citation type="submission" date="2012-09" db="EMBL/GenBank/DDBJ databases">
        <authorList>
            <person name="Harkins D.M."/>
            <person name="Durkin A.S."/>
            <person name="Brinkac L.M."/>
            <person name="Selengut J.D."/>
            <person name="Sanka R."/>
            <person name="DePew J."/>
            <person name="Purushe J."/>
            <person name="Picardeau M."/>
            <person name="Werts C."/>
            <person name="Goarant C."/>
            <person name="Vinetz J.M."/>
            <person name="Sutton G.G."/>
            <person name="Nelson W.C."/>
            <person name="Fouts D.E."/>
        </authorList>
    </citation>
    <scope>NUCLEOTIDE SEQUENCE [LARGE SCALE GENOMIC DNA]</scope>
    <source>
        <strain evidence="3">200801926</strain>
    </source>
</reference>
<evidence type="ECO:0000313" key="3">
    <source>
        <dbReference type="EMBL" id="EKP15623.1"/>
    </source>
</evidence>
<dbReference type="InterPro" id="IPR050216">
    <property type="entry name" value="LRR_domain-containing"/>
</dbReference>
<dbReference type="Proteomes" id="UP000002837">
    <property type="component" value="Unassembled WGS sequence"/>
</dbReference>
<evidence type="ECO:0000256" key="1">
    <source>
        <dbReference type="ARBA" id="ARBA00022614"/>
    </source>
</evidence>
<gene>
    <name evidence="3" type="ORF">LEP1GSC128_0835</name>
</gene>
<evidence type="ECO:0000256" key="2">
    <source>
        <dbReference type="ARBA" id="ARBA00022737"/>
    </source>
</evidence>
<accession>A0ABN0I3D7</accession>
<dbReference type="PANTHER" id="PTHR48051">
    <property type="match status" value="1"/>
</dbReference>
<protein>
    <submittedName>
        <fullName evidence="3">Leucine rich repeat protein</fullName>
    </submittedName>
</protein>
<dbReference type="Gene3D" id="3.80.10.10">
    <property type="entry name" value="Ribonuclease Inhibitor"/>
    <property type="match status" value="1"/>
</dbReference>
<evidence type="ECO:0000313" key="4">
    <source>
        <dbReference type="Proteomes" id="UP000002837"/>
    </source>
</evidence>
<proteinExistence type="predicted"/>
<dbReference type="InterPro" id="IPR025875">
    <property type="entry name" value="Leu-rich_rpt_4"/>
</dbReference>
<name>A0ABN0I3D7_LEPBO</name>
<keyword evidence="4" id="KW-1185">Reference proteome</keyword>
<keyword evidence="1" id="KW-0433">Leucine-rich repeat</keyword>
<sequence length="60" mass="6934">MRPALTVLPKELERFKNLQKLDLYSNQLTILPNEIGQLQNLEELDLGANQLRTRLKTLGM</sequence>
<dbReference type="InterPro" id="IPR032675">
    <property type="entry name" value="LRR_dom_sf"/>
</dbReference>
<dbReference type="EMBL" id="AKWJ02000006">
    <property type="protein sequence ID" value="EKP15623.1"/>
    <property type="molecule type" value="Genomic_DNA"/>
</dbReference>
<dbReference type="Pfam" id="PF12799">
    <property type="entry name" value="LRR_4"/>
    <property type="match status" value="1"/>
</dbReference>
<dbReference type="InterPro" id="IPR001611">
    <property type="entry name" value="Leu-rich_rpt"/>
</dbReference>
<organism evidence="3 4">
    <name type="scientific">Leptospira borgpetersenii str. 200801926</name>
    <dbReference type="NCBI Taxonomy" id="1193009"/>
    <lineage>
        <taxon>Bacteria</taxon>
        <taxon>Pseudomonadati</taxon>
        <taxon>Spirochaetota</taxon>
        <taxon>Spirochaetia</taxon>
        <taxon>Leptospirales</taxon>
        <taxon>Leptospiraceae</taxon>
        <taxon>Leptospira</taxon>
    </lineage>
</organism>